<sequence length="53" mass="6244">MSDYTYRNKSTEELRQTLRDLQARKRTESTGLGVRDIMAEMKVITRILQKRGV</sequence>
<evidence type="ECO:0000313" key="1">
    <source>
        <dbReference type="EMBL" id="QMP84264.1"/>
    </source>
</evidence>
<organism evidence="1 2">
    <name type="scientific">Streptomyces phage Coruscant</name>
    <dbReference type="NCBI Taxonomy" id="2739834"/>
    <lineage>
        <taxon>Viruses</taxon>
        <taxon>Duplodnaviria</taxon>
        <taxon>Heunggongvirae</taxon>
        <taxon>Uroviricota</taxon>
        <taxon>Caudoviricetes</taxon>
        <taxon>Stanwilliamsviridae</taxon>
        <taxon>Boydwoodruffvirinae</taxon>
        <taxon>Coruscantvirus</taxon>
        <taxon>Coruscantvirus coruscant</taxon>
    </lineage>
</organism>
<name>A0A7G4AW74_9CAUD</name>
<dbReference type="EMBL" id="MT711976">
    <property type="protein sequence ID" value="QMP84264.1"/>
    <property type="molecule type" value="Genomic_DNA"/>
</dbReference>
<gene>
    <name evidence="1" type="ORF">HUN41_00155</name>
</gene>
<dbReference type="Proteomes" id="UP000515922">
    <property type="component" value="Segment"/>
</dbReference>
<keyword evidence="2" id="KW-1185">Reference proteome</keyword>
<protein>
    <submittedName>
        <fullName evidence="1">Uncharacterized protein</fullName>
    </submittedName>
</protein>
<proteinExistence type="predicted"/>
<reference evidence="1 2" key="1">
    <citation type="submission" date="2020-07" db="EMBL/GenBank/DDBJ databases">
        <title>Streptomyces phage Genome sequencing and assembly.</title>
        <authorList>
            <person name="Sharma V."/>
            <person name="Hardy A."/>
            <person name="Frunzke J."/>
        </authorList>
    </citation>
    <scope>NUCLEOTIDE SEQUENCE [LARGE SCALE GENOMIC DNA]</scope>
</reference>
<evidence type="ECO:0000313" key="2">
    <source>
        <dbReference type="Proteomes" id="UP000515922"/>
    </source>
</evidence>
<accession>A0A7G4AW74</accession>